<organism evidence="10 11">
    <name type="scientific">Pantherophis guttatus</name>
    <name type="common">Corn snake</name>
    <name type="synonym">Elaphe guttata</name>
    <dbReference type="NCBI Taxonomy" id="94885"/>
    <lineage>
        <taxon>Eukaryota</taxon>
        <taxon>Metazoa</taxon>
        <taxon>Chordata</taxon>
        <taxon>Craniata</taxon>
        <taxon>Vertebrata</taxon>
        <taxon>Euteleostomi</taxon>
        <taxon>Lepidosauria</taxon>
        <taxon>Squamata</taxon>
        <taxon>Bifurcata</taxon>
        <taxon>Unidentata</taxon>
        <taxon>Episquamata</taxon>
        <taxon>Toxicofera</taxon>
        <taxon>Serpentes</taxon>
        <taxon>Colubroidea</taxon>
        <taxon>Colubridae</taxon>
        <taxon>Colubrinae</taxon>
        <taxon>Pantherophis</taxon>
    </lineage>
</organism>
<proteinExistence type="predicted"/>
<feature type="domain" description="F-box" evidence="9">
    <location>
        <begin position="118"/>
        <end position="169"/>
    </location>
</feature>
<dbReference type="GeneID" id="117676910"/>
<evidence type="ECO:0000256" key="6">
    <source>
        <dbReference type="ARBA" id="ARBA00022803"/>
    </source>
</evidence>
<evidence type="ECO:0000256" key="1">
    <source>
        <dbReference type="ARBA" id="ARBA00004496"/>
    </source>
</evidence>
<dbReference type="InterPro" id="IPR036047">
    <property type="entry name" value="F-box-like_dom_sf"/>
</dbReference>
<evidence type="ECO:0000256" key="7">
    <source>
        <dbReference type="RuleBase" id="RU369085"/>
    </source>
</evidence>
<dbReference type="Proteomes" id="UP001652622">
    <property type="component" value="Unplaced"/>
</dbReference>
<dbReference type="GO" id="GO:0019005">
    <property type="term" value="C:SCF ubiquitin ligase complex"/>
    <property type="evidence" value="ECO:0007669"/>
    <property type="project" value="UniProtKB-UniRule"/>
</dbReference>
<protein>
    <recommendedName>
        <fullName evidence="3">F-box only protein 9</fullName>
    </recommendedName>
</protein>
<dbReference type="Pfam" id="PF12937">
    <property type="entry name" value="F-box-like"/>
    <property type="match status" value="1"/>
</dbReference>
<evidence type="ECO:0000259" key="9">
    <source>
        <dbReference type="PROSITE" id="PS50181"/>
    </source>
</evidence>
<evidence type="ECO:0000313" key="10">
    <source>
        <dbReference type="Proteomes" id="UP001652622"/>
    </source>
</evidence>
<comment type="pathway">
    <text evidence="2 7">Protein modification; protein ubiquitination.</text>
</comment>
<sequence length="381" mass="44719">MAEGEEDSCSDIVKENDNDNSGEANLEARELFLKAVEQEQNGALYEAIKFYRLAMQLVPDIEFKITYTRSPEGDSIGKNYIEDNEDDSKMADLLSYFQQLTLQESSIKLCQPELDLSQTHISVLPMELLMYIFRWVVSSDLDLRSLEQLSLVCRGFYICARDPEIWRQACLKVWGRTCNKMVPYTSWREMFVKRPRVRFDGVYISKTTYIRQGEQSLDGFYRAWHQVDYYRYLRFFPDGQVMMLTTPEEPQSIVPRLRTKNTRTDAILLGHYRLSQDTDNQTKVFAVMTKKKEEKPIDYHKFRYFCRVPVQETDHSFHIGLQLNSSGRQKFNKLIWIHHSCHITYKSTGETAVSSFDIDKMYTPLFFARVKSFTAVSERPL</sequence>
<gene>
    <name evidence="11" type="primary">FBXO9</name>
</gene>
<evidence type="ECO:0000256" key="2">
    <source>
        <dbReference type="ARBA" id="ARBA00004906"/>
    </source>
</evidence>
<dbReference type="PANTHER" id="PTHR12874">
    <property type="entry name" value="F-BOX ONLY PROTEIN 48-RELATED"/>
    <property type="match status" value="1"/>
</dbReference>
<dbReference type="GO" id="GO:0005737">
    <property type="term" value="C:cytoplasm"/>
    <property type="evidence" value="ECO:0007669"/>
    <property type="project" value="UniProtKB-SubCell"/>
</dbReference>
<dbReference type="InterPro" id="IPR001810">
    <property type="entry name" value="F-box_dom"/>
</dbReference>
<dbReference type="Pfam" id="PF19270">
    <property type="entry name" value="FBO_C"/>
    <property type="match status" value="1"/>
</dbReference>
<dbReference type="OrthoDB" id="2117972at2759"/>
<evidence type="ECO:0000256" key="3">
    <source>
        <dbReference type="ARBA" id="ARBA00019775"/>
    </source>
</evidence>
<dbReference type="AlphaFoldDB" id="A0A6P9DK61"/>
<accession>A0A6P9DK61</accession>
<dbReference type="FunFam" id="1.20.1280.50:FF:000012">
    <property type="entry name" value="F-box only protein 9"/>
    <property type="match status" value="1"/>
</dbReference>
<evidence type="ECO:0000256" key="8">
    <source>
        <dbReference type="SAM" id="MobiDB-lite"/>
    </source>
</evidence>
<dbReference type="GO" id="GO:0016567">
    <property type="term" value="P:protein ubiquitination"/>
    <property type="evidence" value="ECO:0007669"/>
    <property type="project" value="UniProtKB-UniRule"/>
</dbReference>
<dbReference type="CTD" id="26268"/>
<dbReference type="SUPFAM" id="SSF81383">
    <property type="entry name" value="F-box domain"/>
    <property type="match status" value="1"/>
</dbReference>
<keyword evidence="5 7" id="KW-0833">Ubl conjugation pathway</keyword>
<feature type="region of interest" description="Disordered" evidence="8">
    <location>
        <begin position="1"/>
        <end position="22"/>
    </location>
</feature>
<name>A0A6P9DK61_PANGU</name>
<evidence type="ECO:0000256" key="5">
    <source>
        <dbReference type="ARBA" id="ARBA00022786"/>
    </source>
</evidence>
<dbReference type="PANTHER" id="PTHR12874:SF29">
    <property type="entry name" value="F-BOX ONLY PROTEIN 9"/>
    <property type="match status" value="1"/>
</dbReference>
<comment type="subcellular location">
    <subcellularLocation>
        <location evidence="1">Cytoplasm</location>
    </subcellularLocation>
</comment>
<dbReference type="PROSITE" id="PS50181">
    <property type="entry name" value="FBOX"/>
    <property type="match status" value="1"/>
</dbReference>
<dbReference type="RefSeq" id="XP_034292621.1">
    <property type="nucleotide sequence ID" value="XM_034436730.2"/>
</dbReference>
<evidence type="ECO:0000313" key="11">
    <source>
        <dbReference type="RefSeq" id="XP_034292621.1"/>
    </source>
</evidence>
<dbReference type="CDD" id="cd22089">
    <property type="entry name" value="F-box_FBXO9"/>
    <property type="match status" value="1"/>
</dbReference>
<dbReference type="InterPro" id="IPR045464">
    <property type="entry name" value="Hrt3/FBXO9_C"/>
</dbReference>
<evidence type="ECO:0000256" key="4">
    <source>
        <dbReference type="ARBA" id="ARBA00022490"/>
    </source>
</evidence>
<dbReference type="GO" id="GO:0031146">
    <property type="term" value="P:SCF-dependent proteasomal ubiquitin-dependent protein catabolic process"/>
    <property type="evidence" value="ECO:0007669"/>
    <property type="project" value="UniProtKB-UniRule"/>
</dbReference>
<dbReference type="Gene3D" id="1.20.1280.50">
    <property type="match status" value="1"/>
</dbReference>
<keyword evidence="4" id="KW-0963">Cytoplasm</keyword>
<keyword evidence="10" id="KW-1185">Reference proteome</keyword>
<keyword evidence="6" id="KW-0802">TPR repeat</keyword>
<reference evidence="11" key="1">
    <citation type="submission" date="2025-08" db="UniProtKB">
        <authorList>
            <consortium name="RefSeq"/>
        </authorList>
    </citation>
    <scope>IDENTIFICATION</scope>
    <source>
        <tissue evidence="11">Blood</tissue>
    </source>
</reference>